<feature type="compositionally biased region" description="Low complexity" evidence="2">
    <location>
        <begin position="247"/>
        <end position="259"/>
    </location>
</feature>
<reference evidence="4" key="1">
    <citation type="submission" date="2016-05" db="EMBL/GenBank/DDBJ databases">
        <title>Comparative genomics of biotechnologically important yeasts.</title>
        <authorList>
            <consortium name="DOE Joint Genome Institute"/>
            <person name="Riley R."/>
            <person name="Haridas S."/>
            <person name="Wolfe K.H."/>
            <person name="Lopes M.R."/>
            <person name="Hittinger C.T."/>
            <person name="Goker M."/>
            <person name="Salamov A."/>
            <person name="Wisecaver J."/>
            <person name="Long T.M."/>
            <person name="Aerts A.L."/>
            <person name="Barry K."/>
            <person name="Choi C."/>
            <person name="Clum A."/>
            <person name="Coughlan A.Y."/>
            <person name="Deshpande S."/>
            <person name="Douglass A.P."/>
            <person name="Hanson S.J."/>
            <person name="Klenk H.-P."/>
            <person name="Labutti K."/>
            <person name="Lapidus A."/>
            <person name="Lindquist E."/>
            <person name="Lipzen A."/>
            <person name="Meier-Kolthoff J.P."/>
            <person name="Ohm R.A."/>
            <person name="Otillar R.P."/>
            <person name="Pangilinan J."/>
            <person name="Peng Y."/>
            <person name="Rokas A."/>
            <person name="Rosa C.A."/>
            <person name="Scheuner C."/>
            <person name="Sibirny A.A."/>
            <person name="Slot J.C."/>
            <person name="Stielow J.B."/>
            <person name="Sun H."/>
            <person name="Kurtzman C.P."/>
            <person name="Blackwell M."/>
            <person name="Grigoriev I.V."/>
            <person name="Jeffries T.W."/>
        </authorList>
    </citation>
    <scope>NUCLEOTIDE SEQUENCE [LARGE SCALE GENOMIC DNA]</scope>
    <source>
        <strain evidence="4">NRRL Y-1933</strain>
    </source>
</reference>
<feature type="compositionally biased region" description="Basic and acidic residues" evidence="2">
    <location>
        <begin position="598"/>
        <end position="613"/>
    </location>
</feature>
<evidence type="ECO:0000256" key="1">
    <source>
        <dbReference type="ARBA" id="ARBA00022737"/>
    </source>
</evidence>
<dbReference type="OrthoDB" id="272077at2759"/>
<dbReference type="PANTHER" id="PTHR46430">
    <property type="entry name" value="PROTEIN SKT5-RELATED"/>
    <property type="match status" value="1"/>
</dbReference>
<protein>
    <submittedName>
        <fullName evidence="3">Uncharacterized protein</fullName>
    </submittedName>
</protein>
<evidence type="ECO:0000256" key="2">
    <source>
        <dbReference type="SAM" id="MobiDB-lite"/>
    </source>
</evidence>
<proteinExistence type="predicted"/>
<dbReference type="SUPFAM" id="SSF81901">
    <property type="entry name" value="HCP-like"/>
    <property type="match status" value="1"/>
</dbReference>
<accession>A0A1E4RR42</accession>
<feature type="compositionally biased region" description="Polar residues" evidence="2">
    <location>
        <begin position="378"/>
        <end position="392"/>
    </location>
</feature>
<dbReference type="Gene3D" id="1.25.40.10">
    <property type="entry name" value="Tetratricopeptide repeat domain"/>
    <property type="match status" value="2"/>
</dbReference>
<dbReference type="InterPro" id="IPR011990">
    <property type="entry name" value="TPR-like_helical_dom_sf"/>
</dbReference>
<feature type="region of interest" description="Disordered" evidence="2">
    <location>
        <begin position="83"/>
        <end position="210"/>
    </location>
</feature>
<feature type="compositionally biased region" description="Low complexity" evidence="2">
    <location>
        <begin position="33"/>
        <end position="54"/>
    </location>
</feature>
<keyword evidence="1" id="KW-0677">Repeat</keyword>
<feature type="compositionally biased region" description="Low complexity" evidence="2">
    <location>
        <begin position="159"/>
        <end position="187"/>
    </location>
</feature>
<evidence type="ECO:0000313" key="3">
    <source>
        <dbReference type="EMBL" id="ODV69749.1"/>
    </source>
</evidence>
<feature type="compositionally biased region" description="Polar residues" evidence="2">
    <location>
        <begin position="188"/>
        <end position="210"/>
    </location>
</feature>
<dbReference type="InterPro" id="IPR006597">
    <property type="entry name" value="Sel1-like"/>
</dbReference>
<dbReference type="AlphaFoldDB" id="A0A1E4RR42"/>
<feature type="compositionally biased region" description="Polar residues" evidence="2">
    <location>
        <begin position="118"/>
        <end position="138"/>
    </location>
</feature>
<feature type="compositionally biased region" description="Low complexity" evidence="2">
    <location>
        <begin position="393"/>
        <end position="408"/>
    </location>
</feature>
<dbReference type="Pfam" id="PF08238">
    <property type="entry name" value="Sel1"/>
    <property type="match status" value="4"/>
</dbReference>
<feature type="compositionally biased region" description="Polar residues" evidence="2">
    <location>
        <begin position="614"/>
        <end position="631"/>
    </location>
</feature>
<dbReference type="PANTHER" id="PTHR46430:SF3">
    <property type="entry name" value="ACTIVATOR OF C KINASE PROTEIN 1"/>
    <property type="match status" value="1"/>
</dbReference>
<gene>
    <name evidence="3" type="ORF">HYPBUDRAFT_164351</name>
</gene>
<name>A0A1E4RR42_9ASCO</name>
<sequence>MGIFTKLKSLENNHTFNKILEKPAPTHHRSHNSSSSFTEGSEFSLSTSDSSYSSGDTNNKMNTYPYTDNSFVAKHIPTPLRPAIDYNFPPQQPIAPANHHRKSSSADLSNYLRAGSASPKNKTSPNLQLHNNSPNSAKKLNRIPPPDLNSMDPKNNVGNNASQSSLSANNNSSQASINQSPSSSSSNLQHPQNTYQTLNPSTPDQSTLPPAQRFSQAYKNYAQNNGHPVKESSLKDLDDLEDEDYSSSEADTSADTSSTMSVPRQPQSHPYEAQWRQYYASMAMAQQQQQQQAQAQAQRHSMLPGSPYGRQMMNPMMGGMNPMMGMNNMGMMNGGMMNGGMMNGMNINMMPPAMQFQMLQMQQMQLQQMFMALQQQMSPNGNGMTMSNLDLAQQQQQQPTPSQQGSPTNKSFVSSYKNSDDENNGLLQQTRKSNLKSNRFPSVPLSILQTDSEDSKLKAKVNSVRSNSLDLSSFAKNNAKDDDFNEQTIVQSEKSNIDLDKTMINNNQDSMSPDKSIAFGLADLGLEDKEGERIISDYSKYFFDDDEDSPVKKRPNEREPSSEYSDLSNVIDQSFSSQISKDLPSPPPAPAFNQHEAIPLHESNDESGLERHGSTSSTMSYDSFQSGSSSKFHVGSANERSKRQSQAIGNNSDDVFVNYKKLDDVPKKKSRSRRFKDKMTRSRKDKRNTKPFVEKAQPPPPPLVSQSTSSSSPIIDPSFGFNNPLMNYNTEYESPQQYSPPNQSTQDALPSMNNRHQKTQSITTTDLKRKSMMLNGSSLGFDSFNAAGPPPIMKANNRLTMPPNMFNNFNQFGNMSNASIMNVQPPQQPQGSPTQSNMKSNDATISKKMDAFIQLRKVIASGNKSLEFRLKWIKMLITATNYKLYAYINIKGEPISMEQTQPNKSLFVKSSVTHLLKMIKEFDNKANSNPDVYSEVCFIYGCLLKNDYLSSFNQDFGIHKDIPQAIEYLEKSIELNPSNSKAHHRLGEIFEYEFDDKFSEALGNYKESARLGYNRAIYKIAMLYLTEQSVRSNKFFNYLYDLSNIDLNSKDIELSDDDFEELEEVVGLATHELGKIYEGIYPGDLTPDEPFVQRALEKAPVNYAKSLTYYNKAAKMNCLLSQVKLGSVYEYGELNRQRNANKSIQWYIKASTSPLPFKRHPDAMLGLCRWCLQGSQGMSKHIPSPAPQKAFMWCQRAVREFQTPEAYFAMGELTEQGLGHGDPKTYYTKAYKLGHADAAAKLNL</sequence>
<evidence type="ECO:0000313" key="4">
    <source>
        <dbReference type="Proteomes" id="UP000095085"/>
    </source>
</evidence>
<keyword evidence="4" id="KW-1185">Reference proteome</keyword>
<organism evidence="3 4">
    <name type="scientific">Hyphopichia burtonii NRRL Y-1933</name>
    <dbReference type="NCBI Taxonomy" id="984485"/>
    <lineage>
        <taxon>Eukaryota</taxon>
        <taxon>Fungi</taxon>
        <taxon>Dikarya</taxon>
        <taxon>Ascomycota</taxon>
        <taxon>Saccharomycotina</taxon>
        <taxon>Pichiomycetes</taxon>
        <taxon>Debaryomycetaceae</taxon>
        <taxon>Hyphopichia</taxon>
    </lineage>
</organism>
<dbReference type="Proteomes" id="UP000095085">
    <property type="component" value="Unassembled WGS sequence"/>
</dbReference>
<dbReference type="EMBL" id="KV454538">
    <property type="protein sequence ID" value="ODV69749.1"/>
    <property type="molecule type" value="Genomic_DNA"/>
</dbReference>
<feature type="region of interest" description="Disordered" evidence="2">
    <location>
        <begin position="729"/>
        <end position="764"/>
    </location>
</feature>
<feature type="compositionally biased region" description="Polar residues" evidence="2">
    <location>
        <begin position="562"/>
        <end position="580"/>
    </location>
</feature>
<dbReference type="RefSeq" id="XP_020078816.1">
    <property type="nucleotide sequence ID" value="XM_020222663.1"/>
</dbReference>
<feature type="region of interest" description="Disordered" evidence="2">
    <location>
        <begin position="545"/>
        <end position="652"/>
    </location>
</feature>
<feature type="region of interest" description="Disordered" evidence="2">
    <location>
        <begin position="20"/>
        <end position="59"/>
    </location>
</feature>
<feature type="region of interest" description="Disordered" evidence="2">
    <location>
        <begin position="664"/>
        <end position="712"/>
    </location>
</feature>
<feature type="compositionally biased region" description="Basic and acidic residues" evidence="2">
    <location>
        <begin position="228"/>
        <end position="237"/>
    </location>
</feature>
<feature type="region of interest" description="Disordered" evidence="2">
    <location>
        <begin position="377"/>
        <end position="425"/>
    </location>
</feature>
<dbReference type="InterPro" id="IPR051726">
    <property type="entry name" value="Chitin_Synth_Reg"/>
</dbReference>
<dbReference type="STRING" id="984485.A0A1E4RR42"/>
<feature type="compositionally biased region" description="Basic and acidic residues" evidence="2">
    <location>
        <begin position="549"/>
        <end position="561"/>
    </location>
</feature>
<dbReference type="SMART" id="SM00671">
    <property type="entry name" value="SEL1"/>
    <property type="match status" value="4"/>
</dbReference>
<dbReference type="GeneID" id="30997212"/>
<feature type="region of interest" description="Disordered" evidence="2">
    <location>
        <begin position="223"/>
        <end position="270"/>
    </location>
</feature>